<protein>
    <submittedName>
        <fullName evidence="2">ROK family transcriptional regulator</fullName>
    </submittedName>
</protein>
<dbReference type="PANTHER" id="PTHR18964">
    <property type="entry name" value="ROK (REPRESSOR, ORF, KINASE) FAMILY"/>
    <property type="match status" value="1"/>
</dbReference>
<dbReference type="SUPFAM" id="SSF46785">
    <property type="entry name" value="Winged helix' DNA-binding domain"/>
    <property type="match status" value="1"/>
</dbReference>
<proteinExistence type="inferred from homology"/>
<dbReference type="SUPFAM" id="SSF53067">
    <property type="entry name" value="Actin-like ATPase domain"/>
    <property type="match status" value="2"/>
</dbReference>
<comment type="similarity">
    <text evidence="1">Belongs to the ROK (NagC/XylR) family.</text>
</comment>
<dbReference type="PROSITE" id="PS01125">
    <property type="entry name" value="ROK"/>
    <property type="match status" value="1"/>
</dbReference>
<dbReference type="Proteomes" id="UP000541857">
    <property type="component" value="Unassembled WGS sequence"/>
</dbReference>
<dbReference type="Gene3D" id="1.10.10.10">
    <property type="entry name" value="Winged helix-like DNA-binding domain superfamily/Winged helix DNA-binding domain"/>
    <property type="match status" value="1"/>
</dbReference>
<gene>
    <name evidence="2" type="ORF">H3Z82_10290</name>
</gene>
<organism evidence="2 3">
    <name type="scientific">Gelidibacter maritimus</name>
    <dbReference type="NCBI Taxonomy" id="2761487"/>
    <lineage>
        <taxon>Bacteria</taxon>
        <taxon>Pseudomonadati</taxon>
        <taxon>Bacteroidota</taxon>
        <taxon>Flavobacteriia</taxon>
        <taxon>Flavobacteriales</taxon>
        <taxon>Flavobacteriaceae</taxon>
        <taxon>Gelidibacter</taxon>
    </lineage>
</organism>
<dbReference type="InterPro" id="IPR043129">
    <property type="entry name" value="ATPase_NBD"/>
</dbReference>
<dbReference type="PANTHER" id="PTHR18964:SF149">
    <property type="entry name" value="BIFUNCTIONAL UDP-N-ACETYLGLUCOSAMINE 2-EPIMERASE_N-ACETYLMANNOSAMINE KINASE"/>
    <property type="match status" value="1"/>
</dbReference>
<evidence type="ECO:0000256" key="1">
    <source>
        <dbReference type="ARBA" id="ARBA00006479"/>
    </source>
</evidence>
<sequence length="411" mass="46124">MQIKNHVFFNQPSVNQMTGVVFKNYVLKKKIVQHMDKKNSLTINELCKKLNTSAPKISTLLQELIDDEVVEDLGKVGTGVGRRPNKYGLLGGSNFFLGVELENNSLDLCLMDIKEKVIAYEKNIKFDLENNEQSLSRLCEIILNFMETNPLWKKNLIRIGLNVSGRVNRHTGHSHNYYNFHDKSLGEIIHERVGVMTYVENDTRAKAFCEFRREDLKSRSNVIYINVDYGVGLGAMVNGKLQYGKSGYSGEFGHIPFFENELICRCGKKGCLETEVSGRALVNQIVDKLGQGSSSSLQKKFKDWNKIKMMDIVDAAKKDDMLAIELIGSMASKLGKGITSVLHLYNPELIVFGGALTRSGDHFFLPLQMAINKYSLSLVRNDTRIEISKITEGAGAMGACFLAKNKLLTSF</sequence>
<accession>A0A7W2R4H8</accession>
<dbReference type="AlphaFoldDB" id="A0A7W2R4H8"/>
<dbReference type="RefSeq" id="WP_182205423.1">
    <property type="nucleotide sequence ID" value="NZ_JACGLT010000007.1"/>
</dbReference>
<evidence type="ECO:0000313" key="3">
    <source>
        <dbReference type="Proteomes" id="UP000541857"/>
    </source>
</evidence>
<dbReference type="Pfam" id="PF13412">
    <property type="entry name" value="HTH_24"/>
    <property type="match status" value="1"/>
</dbReference>
<keyword evidence="3" id="KW-1185">Reference proteome</keyword>
<dbReference type="EMBL" id="JACGLT010000007">
    <property type="protein sequence ID" value="MBA6153115.1"/>
    <property type="molecule type" value="Genomic_DNA"/>
</dbReference>
<dbReference type="InterPro" id="IPR000600">
    <property type="entry name" value="ROK"/>
</dbReference>
<reference evidence="2 3" key="1">
    <citation type="submission" date="2020-07" db="EMBL/GenBank/DDBJ databases">
        <title>Bacterium isolated from marine sediment.</title>
        <authorList>
            <person name="Shang D."/>
        </authorList>
    </citation>
    <scope>NUCLEOTIDE SEQUENCE [LARGE SCALE GENOMIC DNA]</scope>
    <source>
        <strain evidence="2 3">F6074</strain>
    </source>
</reference>
<dbReference type="InterPro" id="IPR036388">
    <property type="entry name" value="WH-like_DNA-bd_sf"/>
</dbReference>
<dbReference type="Gene3D" id="3.30.420.40">
    <property type="match status" value="2"/>
</dbReference>
<dbReference type="InterPro" id="IPR036390">
    <property type="entry name" value="WH_DNA-bd_sf"/>
</dbReference>
<name>A0A7W2R4H8_9FLAO</name>
<dbReference type="Pfam" id="PF00480">
    <property type="entry name" value="ROK"/>
    <property type="match status" value="1"/>
</dbReference>
<evidence type="ECO:0000313" key="2">
    <source>
        <dbReference type="EMBL" id="MBA6153115.1"/>
    </source>
</evidence>
<dbReference type="InterPro" id="IPR049874">
    <property type="entry name" value="ROK_cs"/>
</dbReference>
<comment type="caution">
    <text evidence="2">The sequence shown here is derived from an EMBL/GenBank/DDBJ whole genome shotgun (WGS) entry which is preliminary data.</text>
</comment>